<comment type="caution">
    <text evidence="2">The sequence shown here is derived from an EMBL/GenBank/DDBJ whole genome shotgun (WGS) entry which is preliminary data.</text>
</comment>
<dbReference type="OrthoDB" id="10483328at2759"/>
<protein>
    <submittedName>
        <fullName evidence="2">Uncharacterized protein</fullName>
    </submittedName>
</protein>
<organism evidence="2 3">
    <name type="scientific">Polarella glacialis</name>
    <name type="common">Dinoflagellate</name>
    <dbReference type="NCBI Taxonomy" id="89957"/>
    <lineage>
        <taxon>Eukaryota</taxon>
        <taxon>Sar</taxon>
        <taxon>Alveolata</taxon>
        <taxon>Dinophyceae</taxon>
        <taxon>Suessiales</taxon>
        <taxon>Suessiaceae</taxon>
        <taxon>Polarella</taxon>
    </lineage>
</organism>
<evidence type="ECO:0000256" key="1">
    <source>
        <dbReference type="SAM" id="MobiDB-lite"/>
    </source>
</evidence>
<feature type="compositionally biased region" description="Basic and acidic residues" evidence="1">
    <location>
        <begin position="52"/>
        <end position="61"/>
    </location>
</feature>
<sequence>PQSAGSGLHRASSTGNLQRPQSAGSSRSFTPAPGLKDFHYEAMKKAASTRQELMRETELQREPWTAPTAEGGRNLPRRPFSAIVGYTGFRPRKEDNRMVGRGKARSCLEARRIMAAEN</sequence>
<gene>
    <name evidence="2" type="ORF">PGLA1383_LOCUS39437</name>
</gene>
<feature type="region of interest" description="Disordered" evidence="1">
    <location>
        <begin position="1"/>
        <end position="79"/>
    </location>
</feature>
<feature type="non-terminal residue" evidence="2">
    <location>
        <position position="1"/>
    </location>
</feature>
<feature type="compositionally biased region" description="Polar residues" evidence="1">
    <location>
        <begin position="1"/>
        <end position="29"/>
    </location>
</feature>
<proteinExistence type="predicted"/>
<dbReference type="EMBL" id="CAJNNV010027842">
    <property type="protein sequence ID" value="CAE8621921.1"/>
    <property type="molecule type" value="Genomic_DNA"/>
</dbReference>
<dbReference type="AlphaFoldDB" id="A0A813G6L0"/>
<evidence type="ECO:0000313" key="2">
    <source>
        <dbReference type="EMBL" id="CAE8621921.1"/>
    </source>
</evidence>
<reference evidence="2" key="1">
    <citation type="submission" date="2021-02" db="EMBL/GenBank/DDBJ databases">
        <authorList>
            <person name="Dougan E. K."/>
            <person name="Rhodes N."/>
            <person name="Thang M."/>
            <person name="Chan C."/>
        </authorList>
    </citation>
    <scope>NUCLEOTIDE SEQUENCE</scope>
</reference>
<dbReference type="Proteomes" id="UP000654075">
    <property type="component" value="Unassembled WGS sequence"/>
</dbReference>
<name>A0A813G6L0_POLGL</name>
<evidence type="ECO:0000313" key="3">
    <source>
        <dbReference type="Proteomes" id="UP000654075"/>
    </source>
</evidence>
<keyword evidence="3" id="KW-1185">Reference proteome</keyword>
<accession>A0A813G6L0</accession>